<comment type="similarity">
    <text evidence="1">Belongs to the vitamin-B12 dependent methionine synthase family.</text>
</comment>
<dbReference type="AlphaFoldDB" id="A0A833S8B2"/>
<evidence type="ECO:0000313" key="8">
    <source>
        <dbReference type="EMBL" id="KAF4029603.1"/>
    </source>
</evidence>
<dbReference type="Pfam" id="PF00809">
    <property type="entry name" value="Pterin_bind"/>
    <property type="match status" value="1"/>
</dbReference>
<dbReference type="Proteomes" id="UP000704712">
    <property type="component" value="Unassembled WGS sequence"/>
</dbReference>
<gene>
    <name evidence="8" type="ORF">GN244_ATG18697</name>
    <name evidence="9" type="ORF">GN958_ATG11911</name>
</gene>
<dbReference type="EMBL" id="JAACNO010001608">
    <property type="protein sequence ID" value="KAF4138954.1"/>
    <property type="molecule type" value="Genomic_DNA"/>
</dbReference>
<evidence type="ECO:0000256" key="2">
    <source>
        <dbReference type="ARBA" id="ARBA00022603"/>
    </source>
</evidence>
<protein>
    <submittedName>
        <fullName evidence="8">Pterin binding enzyme</fullName>
    </submittedName>
</protein>
<dbReference type="GO" id="GO:0005829">
    <property type="term" value="C:cytosol"/>
    <property type="evidence" value="ECO:0007669"/>
    <property type="project" value="TreeGrafter"/>
</dbReference>
<keyword evidence="5" id="KW-0479">Metal-binding</keyword>
<dbReference type="InterPro" id="IPR050554">
    <property type="entry name" value="Met_Synthase/Corrinoid"/>
</dbReference>
<dbReference type="GO" id="GO:0008705">
    <property type="term" value="F:methionine synthase activity"/>
    <property type="evidence" value="ECO:0007669"/>
    <property type="project" value="TreeGrafter"/>
</dbReference>
<dbReference type="GO" id="GO:0032259">
    <property type="term" value="P:methylation"/>
    <property type="evidence" value="ECO:0007669"/>
    <property type="project" value="UniProtKB-KW"/>
</dbReference>
<dbReference type="GO" id="GO:0031419">
    <property type="term" value="F:cobalamin binding"/>
    <property type="evidence" value="ECO:0007669"/>
    <property type="project" value="UniProtKB-KW"/>
</dbReference>
<dbReference type="InterPro" id="IPR000489">
    <property type="entry name" value="Pterin-binding_dom"/>
</dbReference>
<dbReference type="Gene3D" id="3.20.20.20">
    <property type="entry name" value="Dihydropteroate synthase-like"/>
    <property type="match status" value="1"/>
</dbReference>
<evidence type="ECO:0000313" key="9">
    <source>
        <dbReference type="EMBL" id="KAF4138954.1"/>
    </source>
</evidence>
<evidence type="ECO:0000256" key="4">
    <source>
        <dbReference type="ARBA" id="ARBA00022679"/>
    </source>
</evidence>
<organism evidence="8 10">
    <name type="scientific">Phytophthora infestans</name>
    <name type="common">Potato late blight agent</name>
    <name type="synonym">Botrytis infestans</name>
    <dbReference type="NCBI Taxonomy" id="4787"/>
    <lineage>
        <taxon>Eukaryota</taxon>
        <taxon>Sar</taxon>
        <taxon>Stramenopiles</taxon>
        <taxon>Oomycota</taxon>
        <taxon>Peronosporomycetes</taxon>
        <taxon>Peronosporales</taxon>
        <taxon>Peronosporaceae</taxon>
        <taxon>Phytophthora</taxon>
    </lineage>
</organism>
<keyword evidence="2" id="KW-0489">Methyltransferase</keyword>
<evidence type="ECO:0000313" key="10">
    <source>
        <dbReference type="Proteomes" id="UP000602510"/>
    </source>
</evidence>
<evidence type="ECO:0000256" key="6">
    <source>
        <dbReference type="ARBA" id="ARBA00023285"/>
    </source>
</evidence>
<dbReference type="GO" id="GO:0050667">
    <property type="term" value="P:homocysteine metabolic process"/>
    <property type="evidence" value="ECO:0007669"/>
    <property type="project" value="TreeGrafter"/>
</dbReference>
<proteinExistence type="inferred from homology"/>
<evidence type="ECO:0000259" key="7">
    <source>
        <dbReference type="PROSITE" id="PS50972"/>
    </source>
</evidence>
<name>A0A833S8B2_PHYIN</name>
<keyword evidence="10" id="KW-1185">Reference proteome</keyword>
<feature type="domain" description="Pterin-binding" evidence="7">
    <location>
        <begin position="1"/>
        <end position="90"/>
    </location>
</feature>
<dbReference type="PANTHER" id="PTHR45833">
    <property type="entry name" value="METHIONINE SYNTHASE"/>
    <property type="match status" value="1"/>
</dbReference>
<dbReference type="GO" id="GO:0046653">
    <property type="term" value="P:tetrahydrofolate metabolic process"/>
    <property type="evidence" value="ECO:0007669"/>
    <property type="project" value="TreeGrafter"/>
</dbReference>
<dbReference type="InterPro" id="IPR011005">
    <property type="entry name" value="Dihydropteroate_synth-like_sf"/>
</dbReference>
<comment type="caution">
    <text evidence="8">The sequence shown here is derived from an EMBL/GenBank/DDBJ whole genome shotgun (WGS) entry which is preliminary data.</text>
</comment>
<sequence length="90" mass="10119">MVDSSKIRIVEAGHSSVLLEEGWDFAEAEKVRICKHSYDILVTDMGLTAEDIIFDPNSLTVATGIEEHNIYGVDFINARRIIKEYADPVH</sequence>
<evidence type="ECO:0000256" key="1">
    <source>
        <dbReference type="ARBA" id="ARBA00010398"/>
    </source>
</evidence>
<dbReference type="EMBL" id="WSZM01000795">
    <property type="protein sequence ID" value="KAF4029603.1"/>
    <property type="molecule type" value="Genomic_DNA"/>
</dbReference>
<reference evidence="8" key="1">
    <citation type="submission" date="2020-04" db="EMBL/GenBank/DDBJ databases">
        <title>Hybrid Assembly of Korean Phytophthora infestans isolates.</title>
        <authorList>
            <person name="Prokchorchik M."/>
            <person name="Lee Y."/>
            <person name="Seo J."/>
            <person name="Cho J.-H."/>
            <person name="Park Y.-E."/>
            <person name="Jang D.-C."/>
            <person name="Im J.-S."/>
            <person name="Choi J.-G."/>
            <person name="Park H.-J."/>
            <person name="Lee G.-B."/>
            <person name="Lee Y.-G."/>
            <person name="Hong S.-Y."/>
            <person name="Cho K."/>
            <person name="Sohn K.H."/>
        </authorList>
    </citation>
    <scope>NUCLEOTIDE SEQUENCE</scope>
    <source>
        <strain evidence="8">KR_1_A1</strain>
        <strain evidence="9">KR_2_A2</strain>
    </source>
</reference>
<dbReference type="PANTHER" id="PTHR45833:SF1">
    <property type="entry name" value="METHIONINE SYNTHASE"/>
    <property type="match status" value="1"/>
</dbReference>
<dbReference type="GO" id="GO:0046872">
    <property type="term" value="F:metal ion binding"/>
    <property type="evidence" value="ECO:0007669"/>
    <property type="project" value="UniProtKB-KW"/>
</dbReference>
<keyword evidence="6" id="KW-0170">Cobalt</keyword>
<accession>A0A833S8B2</accession>
<dbReference type="Proteomes" id="UP000602510">
    <property type="component" value="Unassembled WGS sequence"/>
</dbReference>
<dbReference type="SUPFAM" id="SSF51717">
    <property type="entry name" value="Dihydropteroate synthetase-like"/>
    <property type="match status" value="1"/>
</dbReference>
<keyword evidence="3" id="KW-0846">Cobalamin</keyword>
<dbReference type="PROSITE" id="PS50972">
    <property type="entry name" value="PTERIN_BINDING"/>
    <property type="match status" value="1"/>
</dbReference>
<keyword evidence="4" id="KW-0808">Transferase</keyword>
<evidence type="ECO:0000256" key="5">
    <source>
        <dbReference type="ARBA" id="ARBA00022723"/>
    </source>
</evidence>
<evidence type="ECO:0000256" key="3">
    <source>
        <dbReference type="ARBA" id="ARBA00022628"/>
    </source>
</evidence>